<protein>
    <submittedName>
        <fullName evidence="1">Uncharacterized protein</fullName>
    </submittedName>
</protein>
<dbReference type="Proteomes" id="UP001056778">
    <property type="component" value="Chromosome 1"/>
</dbReference>
<organism evidence="1 2">
    <name type="scientific">Holotrichia oblita</name>
    <name type="common">Chafer beetle</name>
    <dbReference type="NCBI Taxonomy" id="644536"/>
    <lineage>
        <taxon>Eukaryota</taxon>
        <taxon>Metazoa</taxon>
        <taxon>Ecdysozoa</taxon>
        <taxon>Arthropoda</taxon>
        <taxon>Hexapoda</taxon>
        <taxon>Insecta</taxon>
        <taxon>Pterygota</taxon>
        <taxon>Neoptera</taxon>
        <taxon>Endopterygota</taxon>
        <taxon>Coleoptera</taxon>
        <taxon>Polyphaga</taxon>
        <taxon>Scarabaeiformia</taxon>
        <taxon>Scarabaeidae</taxon>
        <taxon>Melolonthinae</taxon>
        <taxon>Holotrichia</taxon>
    </lineage>
</organism>
<accession>A0ACB9TU18</accession>
<evidence type="ECO:0000313" key="1">
    <source>
        <dbReference type="EMBL" id="KAI4470295.1"/>
    </source>
</evidence>
<name>A0ACB9TU18_HOLOL</name>
<keyword evidence="2" id="KW-1185">Reference proteome</keyword>
<gene>
    <name evidence="1" type="ORF">MML48_1g18435</name>
</gene>
<comment type="caution">
    <text evidence="1">The sequence shown here is derived from an EMBL/GenBank/DDBJ whole genome shotgun (WGS) entry which is preliminary data.</text>
</comment>
<evidence type="ECO:0000313" key="2">
    <source>
        <dbReference type="Proteomes" id="UP001056778"/>
    </source>
</evidence>
<dbReference type="EMBL" id="CM043015">
    <property type="protein sequence ID" value="KAI4470295.1"/>
    <property type="molecule type" value="Genomic_DNA"/>
</dbReference>
<proteinExistence type="predicted"/>
<reference evidence="1" key="1">
    <citation type="submission" date="2022-04" db="EMBL/GenBank/DDBJ databases">
        <title>Chromosome-scale genome assembly of Holotrichia oblita Faldermann.</title>
        <authorList>
            <person name="Rongchong L."/>
        </authorList>
    </citation>
    <scope>NUCLEOTIDE SEQUENCE</scope>
    <source>
        <strain evidence="1">81SQS9</strain>
    </source>
</reference>
<sequence length="256" mass="29354">MHFLIAFLAYGAVSVRSLPSSYHNCPPVFDPQNYLKHLPSLNLPYVNSVPIPINVPVIKATPVVPTTKIINVVTKYVTTNPVCIKVTSKKPLCKPNKNNNNLDYLITKEYFVKDRSNDQTKYRQDKMLKYIETNSNPQLPNNQADLELEASEMSRAFASNTKTPDLKDTKLKELLIEERLDHLEEILPHYTRRRNYETSTVTITKTMVDNRVKATLLVRNCVPEGYEFCPPKRRQSGVSEEVNNLSSDFIFNSNEF</sequence>